<dbReference type="InterPro" id="IPR000719">
    <property type="entry name" value="Prot_kinase_dom"/>
</dbReference>
<keyword evidence="9 14" id="KW-1133">Transmembrane helix</keyword>
<dbReference type="Gene3D" id="3.30.200.20">
    <property type="entry name" value="Phosphorylase Kinase, domain 1"/>
    <property type="match status" value="1"/>
</dbReference>
<dbReference type="PANTHER" id="PTHR47989:SF36">
    <property type="entry name" value="PROTEIN KINASE DOMAIN-CONTAINING PROTEIN"/>
    <property type="match status" value="1"/>
</dbReference>
<evidence type="ECO:0000256" key="10">
    <source>
        <dbReference type="ARBA" id="ARBA00023136"/>
    </source>
</evidence>
<evidence type="ECO:0000259" key="15">
    <source>
        <dbReference type="PROSITE" id="PS50011"/>
    </source>
</evidence>
<comment type="caution">
    <text evidence="16">The sequence shown here is derived from an EMBL/GenBank/DDBJ whole genome shotgun (WGS) entry which is preliminary data.</text>
</comment>
<dbReference type="GO" id="GO:0005886">
    <property type="term" value="C:plasma membrane"/>
    <property type="evidence" value="ECO:0007669"/>
    <property type="project" value="UniProtKB-SubCell"/>
</dbReference>
<dbReference type="SMART" id="SM00220">
    <property type="entry name" value="S_TKc"/>
    <property type="match status" value="1"/>
</dbReference>
<dbReference type="FunFam" id="3.30.200.20:FF:000420">
    <property type="entry name" value="Putative receptor-like protein kinase"/>
    <property type="match status" value="1"/>
</dbReference>
<keyword evidence="3" id="KW-0808">Transferase</keyword>
<keyword evidence="11" id="KW-1015">Disulfide bond</keyword>
<evidence type="ECO:0000256" key="14">
    <source>
        <dbReference type="SAM" id="Phobius"/>
    </source>
</evidence>
<dbReference type="PROSITE" id="PS00107">
    <property type="entry name" value="PROTEIN_KINASE_ATP"/>
    <property type="match status" value="1"/>
</dbReference>
<dbReference type="AlphaFoldDB" id="A0A8T2QST7"/>
<evidence type="ECO:0000313" key="17">
    <source>
        <dbReference type="Proteomes" id="UP000825935"/>
    </source>
</evidence>
<evidence type="ECO:0000256" key="4">
    <source>
        <dbReference type="ARBA" id="ARBA00022692"/>
    </source>
</evidence>
<evidence type="ECO:0000256" key="11">
    <source>
        <dbReference type="ARBA" id="ARBA00023157"/>
    </source>
</evidence>
<dbReference type="FunFam" id="1.10.510.10:FF:000468">
    <property type="entry name" value="PTI1-like tyrosine-protein kinase 3"/>
    <property type="match status" value="1"/>
</dbReference>
<dbReference type="Pfam" id="PF00069">
    <property type="entry name" value="Pkinase"/>
    <property type="match status" value="1"/>
</dbReference>
<keyword evidence="17" id="KW-1185">Reference proteome</keyword>
<keyword evidence="6 12" id="KW-0547">Nucleotide-binding</keyword>
<feature type="binding site" evidence="12">
    <location>
        <position position="165"/>
    </location>
    <ligand>
        <name>ATP</name>
        <dbReference type="ChEBI" id="CHEBI:30616"/>
    </ligand>
</feature>
<evidence type="ECO:0000256" key="6">
    <source>
        <dbReference type="ARBA" id="ARBA00022741"/>
    </source>
</evidence>
<keyword evidence="5" id="KW-0732">Signal</keyword>
<reference evidence="16" key="1">
    <citation type="submission" date="2021-08" db="EMBL/GenBank/DDBJ databases">
        <title>WGS assembly of Ceratopteris richardii.</title>
        <authorList>
            <person name="Marchant D.B."/>
            <person name="Chen G."/>
            <person name="Jenkins J."/>
            <person name="Shu S."/>
            <person name="Leebens-Mack J."/>
            <person name="Grimwood J."/>
            <person name="Schmutz J."/>
            <person name="Soltis P."/>
            <person name="Soltis D."/>
            <person name="Chen Z.-H."/>
        </authorList>
    </citation>
    <scope>NUCLEOTIDE SEQUENCE</scope>
    <source>
        <strain evidence="16">Whitten #5841</strain>
        <tissue evidence="16">Leaf</tissue>
    </source>
</reference>
<dbReference type="GO" id="GO:0005524">
    <property type="term" value="F:ATP binding"/>
    <property type="evidence" value="ECO:0007669"/>
    <property type="project" value="UniProtKB-UniRule"/>
</dbReference>
<accession>A0A8T2QST7</accession>
<keyword evidence="8 12" id="KW-0067">ATP-binding</keyword>
<sequence length="488" mass="55645">MLQLYRVANVILNPNLTLKMVAERPVPSMLFPAFPVESPLESPNLAVIKKPTDHPSVFIALGIVITVISTVLLALLVILIRRKKRELRASKRRRSNALPLWKKDTVPSPGHHFRRWKKGTSSSFQRYKYTQIQKATDDFSTIIGRGGFGTVYKARFDDGMAAAVKRMNVTSRHSQQEFCKEMEFLGHLHHRHLVKLRGFCMKNHERFLVYEYMENGSLKEHLQGVESKTPLTWQVRLQIAIDVASALEYLHCYCEPSLCHRDIKSSNILLDHKFRAKVADFGLAHATSKSSSGFQPVTTDVRGTPGYMDPEYVTTRRLTDRSDIYSYGVLLLELITGRAAVQDNVNLVEWAQRFLSGEGNILSIIDPDMKQSCNLEELKSLMTLVRMCTRKEGHRRPTIQQVIRWLQEKLDLNSAENLQYSSGFILSREFHADEESPCFLNASDEIGSINSSLSPRTPLSECCVAFRLRQHHLSHLYVCGSSKEKDIQ</sequence>
<evidence type="ECO:0000256" key="1">
    <source>
        <dbReference type="ARBA" id="ARBA00004162"/>
    </source>
</evidence>
<gene>
    <name evidence="16" type="ORF">KP509_32G012000</name>
</gene>
<evidence type="ECO:0000256" key="7">
    <source>
        <dbReference type="ARBA" id="ARBA00022777"/>
    </source>
</evidence>
<evidence type="ECO:0000256" key="13">
    <source>
        <dbReference type="RuleBase" id="RU000304"/>
    </source>
</evidence>
<keyword evidence="4 14" id="KW-0812">Transmembrane</keyword>
<dbReference type="OrthoDB" id="543156at2759"/>
<organism evidence="16 17">
    <name type="scientific">Ceratopteris richardii</name>
    <name type="common">Triangle waterfern</name>
    <dbReference type="NCBI Taxonomy" id="49495"/>
    <lineage>
        <taxon>Eukaryota</taxon>
        <taxon>Viridiplantae</taxon>
        <taxon>Streptophyta</taxon>
        <taxon>Embryophyta</taxon>
        <taxon>Tracheophyta</taxon>
        <taxon>Polypodiopsida</taxon>
        <taxon>Polypodiidae</taxon>
        <taxon>Polypodiales</taxon>
        <taxon>Pteridineae</taxon>
        <taxon>Pteridaceae</taxon>
        <taxon>Parkerioideae</taxon>
        <taxon>Ceratopteris</taxon>
    </lineage>
</organism>
<evidence type="ECO:0000256" key="12">
    <source>
        <dbReference type="PROSITE-ProRule" id="PRU10141"/>
    </source>
</evidence>
<dbReference type="SUPFAM" id="SSF56112">
    <property type="entry name" value="Protein kinase-like (PK-like)"/>
    <property type="match status" value="1"/>
</dbReference>
<comment type="similarity">
    <text evidence="13">Belongs to the protein kinase superfamily.</text>
</comment>
<evidence type="ECO:0000256" key="2">
    <source>
        <dbReference type="ARBA" id="ARBA00022475"/>
    </source>
</evidence>
<evidence type="ECO:0000313" key="16">
    <source>
        <dbReference type="EMBL" id="KAH7286545.1"/>
    </source>
</evidence>
<keyword evidence="13" id="KW-0723">Serine/threonine-protein kinase</keyword>
<dbReference type="InterPro" id="IPR011009">
    <property type="entry name" value="Kinase-like_dom_sf"/>
</dbReference>
<feature type="transmembrane region" description="Helical" evidence="14">
    <location>
        <begin position="57"/>
        <end position="80"/>
    </location>
</feature>
<dbReference type="InterPro" id="IPR017441">
    <property type="entry name" value="Protein_kinase_ATP_BS"/>
</dbReference>
<dbReference type="PROSITE" id="PS00108">
    <property type="entry name" value="PROTEIN_KINASE_ST"/>
    <property type="match status" value="1"/>
</dbReference>
<evidence type="ECO:0000256" key="3">
    <source>
        <dbReference type="ARBA" id="ARBA00022679"/>
    </source>
</evidence>
<dbReference type="Gene3D" id="1.10.510.10">
    <property type="entry name" value="Transferase(Phosphotransferase) domain 1"/>
    <property type="match status" value="1"/>
</dbReference>
<dbReference type="PROSITE" id="PS50011">
    <property type="entry name" value="PROTEIN_KINASE_DOM"/>
    <property type="match status" value="1"/>
</dbReference>
<feature type="domain" description="Protein kinase" evidence="15">
    <location>
        <begin position="137"/>
        <end position="410"/>
    </location>
</feature>
<evidence type="ECO:0000256" key="9">
    <source>
        <dbReference type="ARBA" id="ARBA00022989"/>
    </source>
</evidence>
<dbReference type="GO" id="GO:0004674">
    <property type="term" value="F:protein serine/threonine kinase activity"/>
    <property type="evidence" value="ECO:0007669"/>
    <property type="project" value="UniProtKB-KW"/>
</dbReference>
<dbReference type="Proteomes" id="UP000825935">
    <property type="component" value="Chromosome 32"/>
</dbReference>
<dbReference type="InterPro" id="IPR008271">
    <property type="entry name" value="Ser/Thr_kinase_AS"/>
</dbReference>
<dbReference type="CDD" id="cd14066">
    <property type="entry name" value="STKc_IRAK"/>
    <property type="match status" value="1"/>
</dbReference>
<protein>
    <recommendedName>
        <fullName evidence="15">Protein kinase domain-containing protein</fullName>
    </recommendedName>
</protein>
<dbReference type="EMBL" id="CM035437">
    <property type="protein sequence ID" value="KAH7286545.1"/>
    <property type="molecule type" value="Genomic_DNA"/>
</dbReference>
<dbReference type="PANTHER" id="PTHR47989">
    <property type="entry name" value="OS01G0750732 PROTEIN"/>
    <property type="match status" value="1"/>
</dbReference>
<dbReference type="OMA" id="NIGCIHR"/>
<evidence type="ECO:0000256" key="5">
    <source>
        <dbReference type="ARBA" id="ARBA00022729"/>
    </source>
</evidence>
<keyword evidence="2" id="KW-1003">Cell membrane</keyword>
<evidence type="ECO:0000256" key="8">
    <source>
        <dbReference type="ARBA" id="ARBA00022840"/>
    </source>
</evidence>
<comment type="subcellular location">
    <subcellularLocation>
        <location evidence="1">Cell membrane</location>
        <topology evidence="1">Single-pass membrane protein</topology>
    </subcellularLocation>
</comment>
<keyword evidence="7" id="KW-0418">Kinase</keyword>
<name>A0A8T2QST7_CERRI</name>
<proteinExistence type="inferred from homology"/>
<keyword evidence="10 14" id="KW-0472">Membrane</keyword>